<gene>
    <name evidence="2" type="ORF">P153DRAFT_191820</name>
</gene>
<keyword evidence="3" id="KW-1185">Reference proteome</keyword>
<feature type="region of interest" description="Disordered" evidence="1">
    <location>
        <begin position="75"/>
        <end position="105"/>
    </location>
</feature>
<accession>A0A6A6ALF9</accession>
<organism evidence="2 3">
    <name type="scientific">Dothidotthia symphoricarpi CBS 119687</name>
    <dbReference type="NCBI Taxonomy" id="1392245"/>
    <lineage>
        <taxon>Eukaryota</taxon>
        <taxon>Fungi</taxon>
        <taxon>Dikarya</taxon>
        <taxon>Ascomycota</taxon>
        <taxon>Pezizomycotina</taxon>
        <taxon>Dothideomycetes</taxon>
        <taxon>Pleosporomycetidae</taxon>
        <taxon>Pleosporales</taxon>
        <taxon>Dothidotthiaceae</taxon>
        <taxon>Dothidotthia</taxon>
    </lineage>
</organism>
<sequence>MRHRRRPEALFKGRVRALPEALWNRAWVKQWTGFGGGMWEVGYRVDRQGMAGIGAGRMPQSYPAHGRCCAEGRVSKVSSFQQTPERRTGHLKRRQEDPDRKAVRE</sequence>
<evidence type="ECO:0000313" key="3">
    <source>
        <dbReference type="Proteomes" id="UP000799771"/>
    </source>
</evidence>
<name>A0A6A6ALF9_9PLEO</name>
<reference evidence="2" key="1">
    <citation type="journal article" date="2020" name="Stud. Mycol.">
        <title>101 Dothideomycetes genomes: a test case for predicting lifestyles and emergence of pathogens.</title>
        <authorList>
            <person name="Haridas S."/>
            <person name="Albert R."/>
            <person name="Binder M."/>
            <person name="Bloem J."/>
            <person name="Labutti K."/>
            <person name="Salamov A."/>
            <person name="Andreopoulos B."/>
            <person name="Baker S."/>
            <person name="Barry K."/>
            <person name="Bills G."/>
            <person name="Bluhm B."/>
            <person name="Cannon C."/>
            <person name="Castanera R."/>
            <person name="Culley D."/>
            <person name="Daum C."/>
            <person name="Ezra D."/>
            <person name="Gonzalez J."/>
            <person name="Henrissat B."/>
            <person name="Kuo A."/>
            <person name="Liang C."/>
            <person name="Lipzen A."/>
            <person name="Lutzoni F."/>
            <person name="Magnuson J."/>
            <person name="Mondo S."/>
            <person name="Nolan M."/>
            <person name="Ohm R."/>
            <person name="Pangilinan J."/>
            <person name="Park H.-J."/>
            <person name="Ramirez L."/>
            <person name="Alfaro M."/>
            <person name="Sun H."/>
            <person name="Tritt A."/>
            <person name="Yoshinaga Y."/>
            <person name="Zwiers L.-H."/>
            <person name="Turgeon B."/>
            <person name="Goodwin S."/>
            <person name="Spatafora J."/>
            <person name="Crous P."/>
            <person name="Grigoriev I."/>
        </authorList>
    </citation>
    <scope>NUCLEOTIDE SEQUENCE</scope>
    <source>
        <strain evidence="2">CBS 119687</strain>
    </source>
</reference>
<dbReference type="GeneID" id="54402870"/>
<protein>
    <submittedName>
        <fullName evidence="2">Uncharacterized protein</fullName>
    </submittedName>
</protein>
<evidence type="ECO:0000313" key="2">
    <source>
        <dbReference type="EMBL" id="KAF2131291.1"/>
    </source>
</evidence>
<feature type="compositionally biased region" description="Basic and acidic residues" evidence="1">
    <location>
        <begin position="84"/>
        <end position="105"/>
    </location>
</feature>
<dbReference type="RefSeq" id="XP_033525678.1">
    <property type="nucleotide sequence ID" value="XM_033662438.1"/>
</dbReference>
<dbReference type="Proteomes" id="UP000799771">
    <property type="component" value="Unassembled WGS sequence"/>
</dbReference>
<evidence type="ECO:0000256" key="1">
    <source>
        <dbReference type="SAM" id="MobiDB-lite"/>
    </source>
</evidence>
<proteinExistence type="predicted"/>
<dbReference type="AlphaFoldDB" id="A0A6A6ALF9"/>
<dbReference type="EMBL" id="ML977502">
    <property type="protein sequence ID" value="KAF2131291.1"/>
    <property type="molecule type" value="Genomic_DNA"/>
</dbReference>